<name>A0A1V4ASU7_9BACT</name>
<proteinExistence type="predicted"/>
<protein>
    <submittedName>
        <fullName evidence="1">Uncharacterized protein</fullName>
    </submittedName>
</protein>
<comment type="caution">
    <text evidence="1">The sequence shown here is derived from an EMBL/GenBank/DDBJ whole genome shotgun (WGS) entry which is preliminary data.</text>
</comment>
<reference evidence="1 2" key="1">
    <citation type="journal article" date="2017" name="Water Res.">
        <title>Discovery and metagenomic analysis of an anammox bacterial enrichment related to Candidatus "Brocadia caroliniensis" in a full-scale glycerol-fed nitritation-denitritation separate centrate treatment process.</title>
        <authorList>
            <person name="Park H."/>
            <person name="Brotto A.C."/>
            <person name="van Loosdrecht M.C."/>
            <person name="Chandran K."/>
        </authorList>
    </citation>
    <scope>NUCLEOTIDE SEQUENCE [LARGE SCALE GENOMIC DNA]</scope>
    <source>
        <strain evidence="1">26THWARD</strain>
    </source>
</reference>
<accession>A0A1V4ASU7</accession>
<dbReference type="EMBL" id="AYTS01000090">
    <property type="protein sequence ID" value="OOP56222.1"/>
    <property type="molecule type" value="Genomic_DNA"/>
</dbReference>
<gene>
    <name evidence="1" type="ORF">AYP45_10290</name>
</gene>
<evidence type="ECO:0000313" key="1">
    <source>
        <dbReference type="EMBL" id="OOP56222.1"/>
    </source>
</evidence>
<dbReference type="Proteomes" id="UP000189681">
    <property type="component" value="Unassembled WGS sequence"/>
</dbReference>
<dbReference type="STRING" id="1004156.AYP45_10290"/>
<organism evidence="1 2">
    <name type="scientific">Candidatus Brocadia carolinensis</name>
    <dbReference type="NCBI Taxonomy" id="1004156"/>
    <lineage>
        <taxon>Bacteria</taxon>
        <taxon>Pseudomonadati</taxon>
        <taxon>Planctomycetota</taxon>
        <taxon>Candidatus Brocadiia</taxon>
        <taxon>Candidatus Brocadiales</taxon>
        <taxon>Candidatus Brocadiaceae</taxon>
        <taxon>Candidatus Brocadia</taxon>
    </lineage>
</organism>
<sequence>MVMKARENSENTSKLERERVQFRALILANPNYFGNIKVSPFKPVLNIQGNTTYEEIGCVGFQPQFNRLEAVVYVKQPFGYGGEVCSNGTPEYVRFYLSGDNGATWQDVGLTSFTAYDIPKDTTGEKRLEYAVTLPISPSKKFCFINNLCLVRAILSWNVPPPPNEPNFTPVWGNVHNTHIQIDPIKFIVLGDLLNEAKIKPDVAATLDLTQPVTAAKPKALGAAELHVLYKDKDVEPHRFALAELQQLISQPTLSESLMATGSKGVLSGIGINLAEIIGNLFPTDGNTRYEELECVGLNPNQDTLVGIIRVKQSSGYSGGPCTAGSREFVTFWADFNNNGIFETCLGTTSVDVYDVNNIPRDGLEYAVFLPVNLNKYRQPCEKGPKVVRIRAILSWQVPAPCFNPNYIPIWGNREETLIHISPGSVQTGHAPFIETVGSMDVPKISPVTGLANGGSNLGFTAQDSPFGGWVVITGHLANTADISSGAAPLKYRISVSDDNFVTEQRLTNNFDVGRTQLLNGVWSFLADITQSVDGDDFYTYREDLVNGLGNAQIFVSGNTLAKWQTAGLTGTWKIRIEAKDAANTIYPGNVVTVRLDNQSPQFPPGSFKITSGGGSCADFVIGNVIEGEYAVTDEHFGSLNLAVLPALGGNFTSPALPRTYPTVPTTGESGTWKLDTTGMPKCGYVIRLSATDRTIVNSGGIGFYNETFVGLCLRG</sequence>
<evidence type="ECO:0000313" key="2">
    <source>
        <dbReference type="Proteomes" id="UP000189681"/>
    </source>
</evidence>
<dbReference type="AlphaFoldDB" id="A0A1V4ASU7"/>